<name>L1ICN5_GUITC</name>
<dbReference type="RefSeq" id="XP_005820807.1">
    <property type="nucleotide sequence ID" value="XM_005820750.1"/>
</dbReference>
<evidence type="ECO:0000313" key="2">
    <source>
        <dbReference type="EnsemblProtists" id="EKX33827"/>
    </source>
</evidence>
<evidence type="ECO:0000313" key="1">
    <source>
        <dbReference type="EMBL" id="EKX33827.1"/>
    </source>
</evidence>
<dbReference type="HOGENOM" id="CLU_1952945_0_0_1"/>
<reference evidence="2" key="3">
    <citation type="submission" date="2016-03" db="UniProtKB">
        <authorList>
            <consortium name="EnsemblProtists"/>
        </authorList>
    </citation>
    <scope>IDENTIFICATION</scope>
</reference>
<protein>
    <submittedName>
        <fullName evidence="1 2">Uncharacterized protein</fullName>
    </submittedName>
</protein>
<dbReference type="EnsemblProtists" id="EKX33827">
    <property type="protein sequence ID" value="EKX33827"/>
    <property type="gene ID" value="GUITHDRAFT_119997"/>
</dbReference>
<gene>
    <name evidence="1" type="ORF">GUITHDRAFT_119997</name>
</gene>
<dbReference type="Proteomes" id="UP000011087">
    <property type="component" value="Unassembled WGS sequence"/>
</dbReference>
<reference evidence="3" key="2">
    <citation type="submission" date="2012-11" db="EMBL/GenBank/DDBJ databases">
        <authorList>
            <person name="Kuo A."/>
            <person name="Curtis B.A."/>
            <person name="Tanifuji G."/>
            <person name="Burki F."/>
            <person name="Gruber A."/>
            <person name="Irimia M."/>
            <person name="Maruyama S."/>
            <person name="Arias M.C."/>
            <person name="Ball S.G."/>
            <person name="Gile G.H."/>
            <person name="Hirakawa Y."/>
            <person name="Hopkins J.F."/>
            <person name="Rensing S.A."/>
            <person name="Schmutz J."/>
            <person name="Symeonidi A."/>
            <person name="Elias M."/>
            <person name="Eveleigh R.J."/>
            <person name="Herman E.K."/>
            <person name="Klute M.J."/>
            <person name="Nakayama T."/>
            <person name="Obornik M."/>
            <person name="Reyes-Prieto A."/>
            <person name="Armbrust E.V."/>
            <person name="Aves S.J."/>
            <person name="Beiko R.G."/>
            <person name="Coutinho P."/>
            <person name="Dacks J.B."/>
            <person name="Durnford D.G."/>
            <person name="Fast N.M."/>
            <person name="Green B.R."/>
            <person name="Grisdale C."/>
            <person name="Hempe F."/>
            <person name="Henrissat B."/>
            <person name="Hoppner M.P."/>
            <person name="Ishida K.-I."/>
            <person name="Kim E."/>
            <person name="Koreny L."/>
            <person name="Kroth P.G."/>
            <person name="Liu Y."/>
            <person name="Malik S.-B."/>
            <person name="Maier U.G."/>
            <person name="McRose D."/>
            <person name="Mock T."/>
            <person name="Neilson J.A."/>
            <person name="Onodera N.T."/>
            <person name="Poole A.M."/>
            <person name="Pritham E.J."/>
            <person name="Richards T.A."/>
            <person name="Rocap G."/>
            <person name="Roy S.W."/>
            <person name="Sarai C."/>
            <person name="Schaack S."/>
            <person name="Shirato S."/>
            <person name="Slamovits C.H."/>
            <person name="Spencer D.F."/>
            <person name="Suzuki S."/>
            <person name="Worden A.Z."/>
            <person name="Zauner S."/>
            <person name="Barry K."/>
            <person name="Bell C."/>
            <person name="Bharti A.K."/>
            <person name="Crow J.A."/>
            <person name="Grimwood J."/>
            <person name="Kramer R."/>
            <person name="Lindquist E."/>
            <person name="Lucas S."/>
            <person name="Salamov A."/>
            <person name="McFadden G.I."/>
            <person name="Lane C.E."/>
            <person name="Keeling P.J."/>
            <person name="Gray M.W."/>
            <person name="Grigoriev I.V."/>
            <person name="Archibald J.M."/>
        </authorList>
    </citation>
    <scope>NUCLEOTIDE SEQUENCE</scope>
    <source>
        <strain evidence="3">CCMP2712</strain>
    </source>
</reference>
<accession>L1ICN5</accession>
<reference evidence="1 3" key="1">
    <citation type="journal article" date="2012" name="Nature">
        <title>Algal genomes reveal evolutionary mosaicism and the fate of nucleomorphs.</title>
        <authorList>
            <consortium name="DOE Joint Genome Institute"/>
            <person name="Curtis B.A."/>
            <person name="Tanifuji G."/>
            <person name="Burki F."/>
            <person name="Gruber A."/>
            <person name="Irimia M."/>
            <person name="Maruyama S."/>
            <person name="Arias M.C."/>
            <person name="Ball S.G."/>
            <person name="Gile G.H."/>
            <person name="Hirakawa Y."/>
            <person name="Hopkins J.F."/>
            <person name="Kuo A."/>
            <person name="Rensing S.A."/>
            <person name="Schmutz J."/>
            <person name="Symeonidi A."/>
            <person name="Elias M."/>
            <person name="Eveleigh R.J."/>
            <person name="Herman E.K."/>
            <person name="Klute M.J."/>
            <person name="Nakayama T."/>
            <person name="Obornik M."/>
            <person name="Reyes-Prieto A."/>
            <person name="Armbrust E.V."/>
            <person name="Aves S.J."/>
            <person name="Beiko R.G."/>
            <person name="Coutinho P."/>
            <person name="Dacks J.B."/>
            <person name="Durnford D.G."/>
            <person name="Fast N.M."/>
            <person name="Green B.R."/>
            <person name="Grisdale C.J."/>
            <person name="Hempel F."/>
            <person name="Henrissat B."/>
            <person name="Hoppner M.P."/>
            <person name="Ishida K."/>
            <person name="Kim E."/>
            <person name="Koreny L."/>
            <person name="Kroth P.G."/>
            <person name="Liu Y."/>
            <person name="Malik S.B."/>
            <person name="Maier U.G."/>
            <person name="McRose D."/>
            <person name="Mock T."/>
            <person name="Neilson J.A."/>
            <person name="Onodera N.T."/>
            <person name="Poole A.M."/>
            <person name="Pritham E.J."/>
            <person name="Richards T.A."/>
            <person name="Rocap G."/>
            <person name="Roy S.W."/>
            <person name="Sarai C."/>
            <person name="Schaack S."/>
            <person name="Shirato S."/>
            <person name="Slamovits C.H."/>
            <person name="Spencer D.F."/>
            <person name="Suzuki S."/>
            <person name="Worden A.Z."/>
            <person name="Zauner S."/>
            <person name="Barry K."/>
            <person name="Bell C."/>
            <person name="Bharti A.K."/>
            <person name="Crow J.A."/>
            <person name="Grimwood J."/>
            <person name="Kramer R."/>
            <person name="Lindquist E."/>
            <person name="Lucas S."/>
            <person name="Salamov A."/>
            <person name="McFadden G.I."/>
            <person name="Lane C.E."/>
            <person name="Keeling P.J."/>
            <person name="Gray M.W."/>
            <person name="Grigoriev I.V."/>
            <person name="Archibald J.M."/>
        </authorList>
    </citation>
    <scope>NUCLEOTIDE SEQUENCE</scope>
    <source>
        <strain evidence="1 3">CCMP2712</strain>
    </source>
</reference>
<dbReference type="AlphaFoldDB" id="L1ICN5"/>
<organism evidence="1">
    <name type="scientific">Guillardia theta (strain CCMP2712)</name>
    <name type="common">Cryptophyte</name>
    <dbReference type="NCBI Taxonomy" id="905079"/>
    <lineage>
        <taxon>Eukaryota</taxon>
        <taxon>Cryptophyceae</taxon>
        <taxon>Pyrenomonadales</taxon>
        <taxon>Geminigeraceae</taxon>
        <taxon>Guillardia</taxon>
    </lineage>
</organism>
<sequence>MAASGGPDTLYQLQGHVANYGNWSFDIYDESPRKIQMFHVPPEWAASNFGLGVRRVDEISLSIFDASSSSSRVVAFSRSSPASVAFQCDGGSNYQGLVTLILNSGVSSFRQRTLYGCFEQALGTIPSKP</sequence>
<evidence type="ECO:0000313" key="3">
    <source>
        <dbReference type="Proteomes" id="UP000011087"/>
    </source>
</evidence>
<keyword evidence="3" id="KW-1185">Reference proteome</keyword>
<dbReference type="KEGG" id="gtt:GUITHDRAFT_119997"/>
<dbReference type="GeneID" id="17290562"/>
<dbReference type="EMBL" id="JH993128">
    <property type="protein sequence ID" value="EKX33827.1"/>
    <property type="molecule type" value="Genomic_DNA"/>
</dbReference>
<proteinExistence type="predicted"/>
<dbReference type="PaxDb" id="55529-EKX33827"/>